<dbReference type="Gene3D" id="2.160.20.80">
    <property type="entry name" value="E3 ubiquitin-protein ligase SopA"/>
    <property type="match status" value="1"/>
</dbReference>
<evidence type="ECO:0000313" key="3">
    <source>
        <dbReference type="Proteomes" id="UP001523566"/>
    </source>
</evidence>
<gene>
    <name evidence="2" type="ORF">NK125_01785</name>
</gene>
<reference evidence="2 3" key="1">
    <citation type="journal article" date="2022" name="Genome Biol. Evol.">
        <title>Host diet, physiology and behaviors set the stage for Lachnospiraceae cladogenesis.</title>
        <authorList>
            <person name="Vera-Ponce De Leon A."/>
            <person name="Schneider M."/>
            <person name="Jahnes B.C."/>
            <person name="Sadowski V."/>
            <person name="Camuy-Velez L.A."/>
            <person name="Duan J."/>
            <person name="Sabree Z.L."/>
        </authorList>
    </citation>
    <scope>NUCLEOTIDE SEQUENCE [LARGE SCALE GENOMIC DNA]</scope>
    <source>
        <strain evidence="2 3">PAL113</strain>
    </source>
</reference>
<dbReference type="Pfam" id="PF00805">
    <property type="entry name" value="Pentapeptide"/>
    <property type="match status" value="2"/>
</dbReference>
<evidence type="ECO:0000256" key="1">
    <source>
        <dbReference type="ARBA" id="ARBA00022737"/>
    </source>
</evidence>
<dbReference type="PANTHER" id="PTHR47485:SF1">
    <property type="entry name" value="THYLAKOID LUMENAL 17.4 KDA PROTEIN, CHLOROPLASTIC"/>
    <property type="match status" value="1"/>
</dbReference>
<accession>A0ABT1E5M6</accession>
<keyword evidence="3" id="KW-1185">Reference proteome</keyword>
<name>A0ABT1E5M6_9FIRM</name>
<dbReference type="InterPro" id="IPR001646">
    <property type="entry name" value="5peptide_repeat"/>
</dbReference>
<keyword evidence="1" id="KW-0677">Repeat</keyword>
<dbReference type="InterPro" id="IPR043919">
    <property type="entry name" value="DUF5758"/>
</dbReference>
<comment type="caution">
    <text evidence="2">The sequence shown here is derived from an EMBL/GenBank/DDBJ whole genome shotgun (WGS) entry which is preliminary data.</text>
</comment>
<sequence>MRNISREELLALLQKDQSLEGLGIEDMDLTGTDFSGKNLRVSVFRNVNLSHAKFCSSCLDNALFLDANLVDVDFSGASMHGTALRSNDLTGANLRGADLFSAVLEGAILDNVKHDQTTKWFDMYCPKEGAFLGYKKCVNDRIVQLLIPADAKRSSATLPSCRCNKAKVLTIKSADSSKSFTEAWSLVDESFVYRVGEWIEVKDFNDDRFMDSTRGIHFWMTREEAIAY</sequence>
<dbReference type="EMBL" id="JAMZFW010000002">
    <property type="protein sequence ID" value="MCP1101143.1"/>
    <property type="molecule type" value="Genomic_DNA"/>
</dbReference>
<protein>
    <submittedName>
        <fullName evidence="2">Pentapeptide repeat-containing protein</fullName>
    </submittedName>
</protein>
<dbReference type="Pfam" id="PF19062">
    <property type="entry name" value="DUF5758"/>
    <property type="match status" value="1"/>
</dbReference>
<dbReference type="PANTHER" id="PTHR47485">
    <property type="entry name" value="THYLAKOID LUMENAL 17.4 KDA PROTEIN, CHLOROPLASTIC"/>
    <property type="match status" value="1"/>
</dbReference>
<proteinExistence type="predicted"/>
<dbReference type="RefSeq" id="WP_262064927.1">
    <property type="nucleotide sequence ID" value="NZ_JAMXOD010000002.1"/>
</dbReference>
<dbReference type="Proteomes" id="UP001523566">
    <property type="component" value="Unassembled WGS sequence"/>
</dbReference>
<dbReference type="SUPFAM" id="SSF141571">
    <property type="entry name" value="Pentapeptide repeat-like"/>
    <property type="match status" value="1"/>
</dbReference>
<organism evidence="2 3">
    <name type="scientific">Aequitasia blattaphilus</name>
    <dbReference type="NCBI Taxonomy" id="2949332"/>
    <lineage>
        <taxon>Bacteria</taxon>
        <taxon>Bacillati</taxon>
        <taxon>Bacillota</taxon>
        <taxon>Clostridia</taxon>
        <taxon>Lachnospirales</taxon>
        <taxon>Lachnospiraceae</taxon>
        <taxon>Aequitasia</taxon>
    </lineage>
</organism>
<evidence type="ECO:0000313" key="2">
    <source>
        <dbReference type="EMBL" id="MCP1101143.1"/>
    </source>
</evidence>